<dbReference type="OrthoDB" id="5495375at2"/>
<dbReference type="PANTHER" id="PTHR43798:SF33">
    <property type="entry name" value="HYDROLASE, PUTATIVE (AFU_ORTHOLOGUE AFUA_2G14860)-RELATED"/>
    <property type="match status" value="1"/>
</dbReference>
<dbReference type="Pfam" id="PF12697">
    <property type="entry name" value="Abhydrolase_6"/>
    <property type="match status" value="1"/>
</dbReference>
<keyword evidence="3" id="KW-1185">Reference proteome</keyword>
<reference evidence="2 3" key="1">
    <citation type="submission" date="2017-05" db="EMBL/GenBank/DDBJ databases">
        <title>Biotechnological potential of actinobacteria isolated from South African environments.</title>
        <authorList>
            <person name="Le Roes-Hill M."/>
            <person name="Prins A."/>
            <person name="Durrell K.A."/>
        </authorList>
    </citation>
    <scope>NUCLEOTIDE SEQUENCE [LARGE SCALE GENOMIC DNA]</scope>
    <source>
        <strain evidence="2">BS2</strain>
    </source>
</reference>
<gene>
    <name evidence="2" type="ORF">CA982_07345</name>
</gene>
<organism evidence="2 3">
    <name type="scientific">Gordonia lacunae</name>
    <dbReference type="NCBI Taxonomy" id="417102"/>
    <lineage>
        <taxon>Bacteria</taxon>
        <taxon>Bacillati</taxon>
        <taxon>Actinomycetota</taxon>
        <taxon>Actinomycetes</taxon>
        <taxon>Mycobacteriales</taxon>
        <taxon>Gordoniaceae</taxon>
        <taxon>Gordonia</taxon>
    </lineage>
</organism>
<dbReference type="Proteomes" id="UP000194632">
    <property type="component" value="Unassembled WGS sequence"/>
</dbReference>
<dbReference type="STRING" id="417102.CA982_07345"/>
<dbReference type="EMBL" id="NGFO01000006">
    <property type="protein sequence ID" value="OUC79754.1"/>
    <property type="molecule type" value="Genomic_DNA"/>
</dbReference>
<proteinExistence type="predicted"/>
<evidence type="ECO:0000313" key="2">
    <source>
        <dbReference type="EMBL" id="OUC79754.1"/>
    </source>
</evidence>
<dbReference type="InterPro" id="IPR000073">
    <property type="entry name" value="AB_hydrolase_1"/>
</dbReference>
<comment type="caution">
    <text evidence="2">The sequence shown here is derived from an EMBL/GenBank/DDBJ whole genome shotgun (WGS) entry which is preliminary data.</text>
</comment>
<dbReference type="Gene3D" id="3.40.50.1820">
    <property type="entry name" value="alpha/beta hydrolase"/>
    <property type="match status" value="1"/>
</dbReference>
<dbReference type="SUPFAM" id="SSF53474">
    <property type="entry name" value="alpha/beta-Hydrolases"/>
    <property type="match status" value="1"/>
</dbReference>
<evidence type="ECO:0000259" key="1">
    <source>
        <dbReference type="Pfam" id="PF12697"/>
    </source>
</evidence>
<feature type="domain" description="AB hydrolase-1" evidence="1">
    <location>
        <begin position="10"/>
        <end position="228"/>
    </location>
</feature>
<protein>
    <submittedName>
        <fullName evidence="2">Alpha/beta hydrolase</fullName>
    </submittedName>
</protein>
<keyword evidence="2" id="KW-0378">Hydrolase</keyword>
<dbReference type="GO" id="GO:0016787">
    <property type="term" value="F:hydrolase activity"/>
    <property type="evidence" value="ECO:0007669"/>
    <property type="project" value="UniProtKB-KW"/>
</dbReference>
<sequence length="242" mass="25998">MTTTAPPVWLLLPGTPLSPAVWDGVRAELSGNGHVITPEIGPPPGYRGTGLQQRLAEDVAESAATEAPWHVVGHSFGGQVALELAIARPDRVSSLTLLCTRDTPFPAFDAAAATVEAGAVDVDGTLRRWFTPVEVRDDGAVVRYARDAVATADRASWASALRAIAHFDCSQRTRSIACPVAIVAAEHDMVSDVGSMEAMHRRITHSEFIIRAGAGHMSMFDDPVALARMLLGERRDSTQRRR</sequence>
<dbReference type="GO" id="GO:0016020">
    <property type="term" value="C:membrane"/>
    <property type="evidence" value="ECO:0007669"/>
    <property type="project" value="TreeGrafter"/>
</dbReference>
<dbReference type="RefSeq" id="WP_086534729.1">
    <property type="nucleotide sequence ID" value="NZ_NGFO01000006.1"/>
</dbReference>
<dbReference type="InterPro" id="IPR029058">
    <property type="entry name" value="AB_hydrolase_fold"/>
</dbReference>
<accession>A0A243QG29</accession>
<dbReference type="PANTHER" id="PTHR43798">
    <property type="entry name" value="MONOACYLGLYCEROL LIPASE"/>
    <property type="match status" value="1"/>
</dbReference>
<evidence type="ECO:0000313" key="3">
    <source>
        <dbReference type="Proteomes" id="UP000194632"/>
    </source>
</evidence>
<dbReference type="InterPro" id="IPR050266">
    <property type="entry name" value="AB_hydrolase_sf"/>
</dbReference>
<dbReference type="AlphaFoldDB" id="A0A243QG29"/>
<dbReference type="PRINTS" id="PR00111">
    <property type="entry name" value="ABHYDROLASE"/>
</dbReference>
<name>A0A243QG29_9ACTN</name>